<dbReference type="PROSITE" id="PS51257">
    <property type="entry name" value="PROKAR_LIPOPROTEIN"/>
    <property type="match status" value="1"/>
</dbReference>
<dbReference type="RefSeq" id="WP_106716193.1">
    <property type="nucleotide sequence ID" value="NZ_JACHXT010000001.1"/>
</dbReference>
<organism evidence="6 7">
    <name type="scientific">Phyllobacterium endophyticum</name>
    <dbReference type="NCBI Taxonomy" id="1149773"/>
    <lineage>
        <taxon>Bacteria</taxon>
        <taxon>Pseudomonadati</taxon>
        <taxon>Pseudomonadota</taxon>
        <taxon>Alphaproteobacteria</taxon>
        <taxon>Hyphomicrobiales</taxon>
        <taxon>Phyllobacteriaceae</taxon>
        <taxon>Phyllobacterium</taxon>
    </lineage>
</organism>
<gene>
    <name evidence="6" type="ORF">CU100_08650</name>
</gene>
<dbReference type="Gene3D" id="3.40.50.1820">
    <property type="entry name" value="alpha/beta hydrolase"/>
    <property type="match status" value="1"/>
</dbReference>
<evidence type="ECO:0000256" key="5">
    <source>
        <dbReference type="ARBA" id="ARBA00023180"/>
    </source>
</evidence>
<dbReference type="SUPFAM" id="SSF53474">
    <property type="entry name" value="alpha/beta-Hydrolases"/>
    <property type="match status" value="1"/>
</dbReference>
<accession>A0A2P7AU88</accession>
<dbReference type="PANTHER" id="PTHR11802:SF3">
    <property type="entry name" value="RETINOID-INDUCIBLE SERINE CARBOXYPEPTIDASE"/>
    <property type="match status" value="1"/>
</dbReference>
<evidence type="ECO:0000256" key="1">
    <source>
        <dbReference type="ARBA" id="ARBA00022645"/>
    </source>
</evidence>
<keyword evidence="3" id="KW-0732">Signal</keyword>
<dbReference type="InterPro" id="IPR018202">
    <property type="entry name" value="Ser_caboxypep_ser_AS"/>
</dbReference>
<dbReference type="EMBL" id="PGGN01000002">
    <property type="protein sequence ID" value="PSH57776.1"/>
    <property type="molecule type" value="Genomic_DNA"/>
</dbReference>
<dbReference type="AlphaFoldDB" id="A0A2P7AU88"/>
<keyword evidence="4" id="KW-0378">Hydrolase</keyword>
<comment type="caution">
    <text evidence="6">The sequence shown here is derived from an EMBL/GenBank/DDBJ whole genome shotgun (WGS) entry which is preliminary data.</text>
</comment>
<evidence type="ECO:0000313" key="7">
    <source>
        <dbReference type="Proteomes" id="UP000241158"/>
    </source>
</evidence>
<dbReference type="OrthoDB" id="8117442at2"/>
<evidence type="ECO:0000256" key="2">
    <source>
        <dbReference type="ARBA" id="ARBA00022670"/>
    </source>
</evidence>
<dbReference type="Pfam" id="PF00450">
    <property type="entry name" value="Peptidase_S10"/>
    <property type="match status" value="1"/>
</dbReference>
<keyword evidence="2" id="KW-0645">Protease</keyword>
<reference evidence="7" key="1">
    <citation type="submission" date="2017-11" db="EMBL/GenBank/DDBJ databases">
        <authorList>
            <person name="Kuznetsova I."/>
            <person name="Sazanova A."/>
            <person name="Chirak E."/>
            <person name="Safronova V."/>
            <person name="Willems A."/>
        </authorList>
    </citation>
    <scope>NUCLEOTIDE SEQUENCE [LARGE SCALE GENOMIC DNA]</scope>
    <source>
        <strain evidence="7">PEPV15</strain>
    </source>
</reference>
<dbReference type="GO" id="GO:0006508">
    <property type="term" value="P:proteolysis"/>
    <property type="evidence" value="ECO:0007669"/>
    <property type="project" value="UniProtKB-KW"/>
</dbReference>
<evidence type="ECO:0000256" key="3">
    <source>
        <dbReference type="ARBA" id="ARBA00022729"/>
    </source>
</evidence>
<sequence length="682" mass="75684">MNYRIMFVSGLLFLAACNDSKETEQSTFIPPKINPVIPGPVIDPVKVDPVKPVPVVDPVKIGPSPFQPDNVVEDKTLYSGAIDANVDISSVSETPSVKNHEMIINGKTVKYTARAGHLIAYTPKDPKHPERKQAQAAIFYMAYTRDDLPRENRPVTFFFNGGPGSASVWLHLGSWAPKRLKTGIPNIPEEFYAAKPQSMPWIDNEETLLDKTDLVFLDPAGTGLSTAIAPYKNNDFWGMDADARVNTDFVTRYVNFYNRQSSPKYLYGESYGGIRAPIMANLMEAAGTTDFEQDRSGKKPVVLTGVVLNSPILNYETNCGQDGDISCAGFLPTEGMVADYYQKGTMRGAAAKLDYVDTLRTFVRDKYNAARDIWYDPVLASAKATYNRADFQLTHLKTYWNNAEESRAWAALPARKENALSYATSLANLLIANRTARQGFIDQFVVDPYTALQDFTDDAKIKADGAVTDAWRDYAATPAGRSFVDEMTAITGLGIPWATEFELSSNGFMKKIKPDSNLGIYDARANIPKQGGYDITFYEDEAFQAAIKDVLPDVFNYRNGSVYSTKGDVINRNWRYERAGKQLNARSSLPDLVSMLNYDPSVKLLALHGYYDMVTPFHQTELDLAGAGLGRRVPVRNFEGGHMFYYAEEARAPAKKALEEFYDAPAWGSKPALVTNTATVLN</sequence>
<proteinExistence type="predicted"/>
<name>A0A2P7AU88_9HYPH</name>
<dbReference type="PROSITE" id="PS00131">
    <property type="entry name" value="CARBOXYPEPT_SER_SER"/>
    <property type="match status" value="1"/>
</dbReference>
<dbReference type="Proteomes" id="UP000241158">
    <property type="component" value="Unassembled WGS sequence"/>
</dbReference>
<dbReference type="InterPro" id="IPR029058">
    <property type="entry name" value="AB_hydrolase_fold"/>
</dbReference>
<dbReference type="InterPro" id="IPR001563">
    <property type="entry name" value="Peptidase_S10"/>
</dbReference>
<evidence type="ECO:0000313" key="6">
    <source>
        <dbReference type="EMBL" id="PSH57776.1"/>
    </source>
</evidence>
<keyword evidence="7" id="KW-1185">Reference proteome</keyword>
<evidence type="ECO:0000256" key="4">
    <source>
        <dbReference type="ARBA" id="ARBA00022801"/>
    </source>
</evidence>
<keyword evidence="1" id="KW-0121">Carboxypeptidase</keyword>
<dbReference type="GO" id="GO:0004185">
    <property type="term" value="F:serine-type carboxypeptidase activity"/>
    <property type="evidence" value="ECO:0007669"/>
    <property type="project" value="InterPro"/>
</dbReference>
<dbReference type="PANTHER" id="PTHR11802">
    <property type="entry name" value="SERINE PROTEASE FAMILY S10 SERINE CARBOXYPEPTIDASE"/>
    <property type="match status" value="1"/>
</dbReference>
<protein>
    <submittedName>
        <fullName evidence="6">Peptidase</fullName>
    </submittedName>
</protein>
<keyword evidence="5" id="KW-0325">Glycoprotein</keyword>